<feature type="domain" description="Cadherin" evidence="18">
    <location>
        <begin position="366"/>
        <end position="478"/>
    </location>
</feature>
<evidence type="ECO:0000256" key="4">
    <source>
        <dbReference type="ARBA" id="ARBA00022692"/>
    </source>
</evidence>
<dbReference type="GO" id="GO:0030010">
    <property type="term" value="P:establishment of cell polarity"/>
    <property type="evidence" value="ECO:0007669"/>
    <property type="project" value="UniProtKB-ARBA"/>
</dbReference>
<evidence type="ECO:0000259" key="18">
    <source>
        <dbReference type="PROSITE" id="PS50268"/>
    </source>
</evidence>
<keyword evidence="11 17" id="KW-1133">Transmembrane helix</keyword>
<dbReference type="KEGG" id="pki:111845965"/>
<dbReference type="GO" id="GO:0001841">
    <property type="term" value="P:neural tube formation"/>
    <property type="evidence" value="ECO:0007669"/>
    <property type="project" value="UniProtKB-ARBA"/>
</dbReference>
<dbReference type="GO" id="GO:0007498">
    <property type="term" value="P:mesoderm development"/>
    <property type="evidence" value="ECO:0007669"/>
    <property type="project" value="UniProtKB-ARBA"/>
</dbReference>
<dbReference type="FunFam" id="2.60.40.60:FF:000031">
    <property type="entry name" value="Cadherin 3"/>
    <property type="match status" value="1"/>
</dbReference>
<evidence type="ECO:0000256" key="10">
    <source>
        <dbReference type="ARBA" id="ARBA00022949"/>
    </source>
</evidence>
<dbReference type="GO" id="GO:0000902">
    <property type="term" value="P:cell morphogenesis"/>
    <property type="evidence" value="ECO:0007669"/>
    <property type="project" value="TreeGrafter"/>
</dbReference>
<comment type="function">
    <text evidence="16">A component of desmosome cell-cell junctions which are required for positive regulation of cellular adhesion. Involved in the interaction of plaque proteins and intermediate filaments mediating cell-cell adhesion.</text>
</comment>
<evidence type="ECO:0000313" key="20">
    <source>
        <dbReference type="Proteomes" id="UP000261540"/>
    </source>
</evidence>
<dbReference type="InterPro" id="IPR009122">
    <property type="entry name" value="Desmosomal_cadherin"/>
</dbReference>
<evidence type="ECO:0000256" key="11">
    <source>
        <dbReference type="ARBA" id="ARBA00022989"/>
    </source>
</evidence>
<dbReference type="InterPro" id="IPR020894">
    <property type="entry name" value="Cadherin_CS"/>
</dbReference>
<dbReference type="InterPro" id="IPR027397">
    <property type="entry name" value="Catenin-bd_sf"/>
</dbReference>
<accession>A0A3B3RJ26</accession>
<feature type="transmembrane region" description="Helical" evidence="17">
    <location>
        <begin position="693"/>
        <end position="715"/>
    </location>
</feature>
<keyword evidence="4 15" id="KW-0812">Transmembrane</keyword>
<evidence type="ECO:0000256" key="12">
    <source>
        <dbReference type="ARBA" id="ARBA00023136"/>
    </source>
</evidence>
<dbReference type="FunFam" id="2.60.40.60:FF:000027">
    <property type="entry name" value="Cadherin 2"/>
    <property type="match status" value="1"/>
</dbReference>
<evidence type="ECO:0000256" key="1">
    <source>
        <dbReference type="ARBA" id="ARBA00004251"/>
    </source>
</evidence>
<dbReference type="FunFam" id="2.60.40.60:FF:000019">
    <property type="entry name" value="Cadherin 2"/>
    <property type="match status" value="1"/>
</dbReference>
<keyword evidence="9 15" id="KW-0130">Cell adhesion</keyword>
<keyword evidence="12 17" id="KW-0472">Membrane</keyword>
<evidence type="ECO:0000256" key="17">
    <source>
        <dbReference type="SAM" id="Phobius"/>
    </source>
</evidence>
<evidence type="ECO:0000256" key="15">
    <source>
        <dbReference type="RuleBase" id="RU003318"/>
    </source>
</evidence>
<dbReference type="GO" id="GO:0016339">
    <property type="term" value="P:calcium-dependent cell-cell adhesion via plasma membrane cell adhesion molecules"/>
    <property type="evidence" value="ECO:0007669"/>
    <property type="project" value="TreeGrafter"/>
</dbReference>
<dbReference type="Pfam" id="PF01049">
    <property type="entry name" value="CADH_Y-type_LIR"/>
    <property type="match status" value="1"/>
</dbReference>
<dbReference type="InterPro" id="IPR039808">
    <property type="entry name" value="Cadherin"/>
</dbReference>
<keyword evidence="13" id="KW-0325">Glycoprotein</keyword>
<evidence type="ECO:0000256" key="16">
    <source>
        <dbReference type="RuleBase" id="RU004358"/>
    </source>
</evidence>
<evidence type="ECO:0000256" key="13">
    <source>
        <dbReference type="ARBA" id="ARBA00023180"/>
    </source>
</evidence>
<dbReference type="InterPro" id="IPR002126">
    <property type="entry name" value="Cadherin-like_dom"/>
</dbReference>
<keyword evidence="7" id="KW-0677">Repeat</keyword>
<dbReference type="GO" id="GO:0045296">
    <property type="term" value="F:cadherin binding"/>
    <property type="evidence" value="ECO:0007669"/>
    <property type="project" value="TreeGrafter"/>
</dbReference>
<dbReference type="PANTHER" id="PTHR24027">
    <property type="entry name" value="CADHERIN-23"/>
    <property type="match status" value="1"/>
</dbReference>
<dbReference type="GO" id="GO:0042074">
    <property type="term" value="P:cell migration involved in gastrulation"/>
    <property type="evidence" value="ECO:0007669"/>
    <property type="project" value="UniProtKB-ARBA"/>
</dbReference>
<evidence type="ECO:0000256" key="9">
    <source>
        <dbReference type="ARBA" id="ARBA00022889"/>
    </source>
</evidence>
<dbReference type="GO" id="GO:0060027">
    <property type="term" value="P:convergent extension involved in gastrulation"/>
    <property type="evidence" value="ECO:0007669"/>
    <property type="project" value="UniProtKB-ARBA"/>
</dbReference>
<dbReference type="Ensembl" id="ENSPKIT00000042207.1">
    <property type="protein sequence ID" value="ENSPKIP00000017691.1"/>
    <property type="gene ID" value="ENSPKIG00000003499.1"/>
</dbReference>
<dbReference type="CDD" id="cd11304">
    <property type="entry name" value="Cadherin_repeat"/>
    <property type="match status" value="4"/>
</dbReference>
<dbReference type="AlphaFoldDB" id="A0A3B3RJ26"/>
<keyword evidence="10" id="KW-0965">Cell junction</keyword>
<dbReference type="Pfam" id="PF08758">
    <property type="entry name" value="Cadherin_pro"/>
    <property type="match status" value="1"/>
</dbReference>
<evidence type="ECO:0000256" key="2">
    <source>
        <dbReference type="ARBA" id="ARBA00004568"/>
    </source>
</evidence>
<dbReference type="GO" id="GO:0007156">
    <property type="term" value="P:homophilic cell adhesion via plasma membrane adhesion molecules"/>
    <property type="evidence" value="ECO:0007669"/>
    <property type="project" value="InterPro"/>
</dbReference>
<evidence type="ECO:0000256" key="7">
    <source>
        <dbReference type="ARBA" id="ARBA00022737"/>
    </source>
</evidence>
<dbReference type="FunFam" id="2.60.40.60:FF:000022">
    <property type="entry name" value="Cadherin 2"/>
    <property type="match status" value="1"/>
</dbReference>
<dbReference type="GO" id="GO:0007398">
    <property type="term" value="P:ectoderm development"/>
    <property type="evidence" value="ECO:0007669"/>
    <property type="project" value="UniProtKB-ARBA"/>
</dbReference>
<dbReference type="GO" id="GO:0007043">
    <property type="term" value="P:cell-cell junction assembly"/>
    <property type="evidence" value="ECO:0007669"/>
    <property type="project" value="TreeGrafter"/>
</dbReference>
<dbReference type="GO" id="GO:0030057">
    <property type="term" value="C:desmosome"/>
    <property type="evidence" value="ECO:0007669"/>
    <property type="project" value="UniProtKB-SubCell"/>
</dbReference>
<comment type="subcellular location">
    <subcellularLocation>
        <location evidence="2">Cell junction</location>
        <location evidence="2">Desmosome</location>
    </subcellularLocation>
    <subcellularLocation>
        <location evidence="1 15">Cell membrane</location>
        <topology evidence="1 15">Single-pass type I membrane protein</topology>
    </subcellularLocation>
</comment>
<keyword evidence="5" id="KW-0479">Metal-binding</keyword>
<evidence type="ECO:0000256" key="3">
    <source>
        <dbReference type="ARBA" id="ARBA00022475"/>
    </source>
</evidence>
<dbReference type="Proteomes" id="UP000261540">
    <property type="component" value="Unplaced"/>
</dbReference>
<dbReference type="Gene3D" id="2.60.40.60">
    <property type="entry name" value="Cadherins"/>
    <property type="match status" value="6"/>
</dbReference>
<dbReference type="GO" id="GO:0008013">
    <property type="term" value="F:beta-catenin binding"/>
    <property type="evidence" value="ECO:0007669"/>
    <property type="project" value="TreeGrafter"/>
</dbReference>
<protein>
    <submittedName>
        <fullName evidence="19">Desmocollin-3-like</fullName>
    </submittedName>
</protein>
<dbReference type="GO" id="GO:0005912">
    <property type="term" value="C:adherens junction"/>
    <property type="evidence" value="ECO:0007669"/>
    <property type="project" value="TreeGrafter"/>
</dbReference>
<evidence type="ECO:0000256" key="5">
    <source>
        <dbReference type="ARBA" id="ARBA00022723"/>
    </source>
</evidence>
<keyword evidence="3" id="KW-1003">Cell membrane</keyword>
<dbReference type="SUPFAM" id="SSF49313">
    <property type="entry name" value="Cadherin-like"/>
    <property type="match status" value="6"/>
</dbReference>
<dbReference type="PROSITE" id="PS50268">
    <property type="entry name" value="CADHERIN_2"/>
    <property type="match status" value="5"/>
</dbReference>
<feature type="domain" description="Cadherin" evidence="18">
    <location>
        <begin position="479"/>
        <end position="584"/>
    </location>
</feature>
<evidence type="ECO:0000313" key="19">
    <source>
        <dbReference type="Ensembl" id="ENSPKIP00000017691.1"/>
    </source>
</evidence>
<sequence length="891" mass="97582">MRAALRPLRIQAGTMAPGYFFLICPIFMVLLRSAAPCVPHFIQATAPQKIMAGYVISKVDLARCGSKVLQLKTSDPDFVVLTDGTVYAIHVTTIPLGGRTFAIWADDPVGQRTKIDVSLSQAASQVGTALTYGHQPAVSSIPARRRSKRRWSPLPFHIQENGTPPFPKDIDQIISDSSVNHSVYYTISGPGITQHPLGLFSLDPSTSMLKVHKPIDREEYPQFKFLVRVFEEFTHRETDRPLTVTVNVDDVNDNRPMFVGPLLFAMQEQSSAGTVIGKISATDMDDPQTIHAKIKFSLLSGTEMFHIGPETGVLITRTAHLDREVKDTHFIVVQIKDMNGAYNGLQSTATATIVLKDINDNPPTFIKSSFSVTVEENKMDALILRIPVEDKDLARTPNWNAIFAITKGNENGNFRIETDAETNNGLLYISKPLDYERTKQQRLEVLAKNEAELVGRPTPWASVPVDVTVVDVDEGPEFSVQNLLLRVKENVPIGTLIGTYQATDPESRSRKGINYYKLTDPAFWIDLSATSGDLRISGTVDRESSFVKDDVYNITVKAVDASSKSATGTVVIHIEDVNDNAPEIQPKDLTLCQTDGMQTFVRVEAEDKDLSPFSGPFTFELADGHDGRWTITGFNGTSAVLQPVAELPAGIYDIPLTVRDQQGLGEEQTVTVRICRCAYGECLPPRRWASLDWWAILAMLLALVLLLLLCIFLALTCTTKTKDVFIDGSLDSGGVLLKSNTEGPGEEVSSIALRAPISEGEGRGVVKATAAGGTESLQQREEMMLMDSAGRRVSGADAWAAYSGRVKHADMSAYAIWETNGLYLTKKLEDFAEKGEDRYADDVLHVYGFEGRGSPPGSVGCCSDFGDDGGLQFLDTLGPKFRALAEACATK</sequence>
<dbReference type="GO" id="GO:0016342">
    <property type="term" value="C:catenin complex"/>
    <property type="evidence" value="ECO:0007669"/>
    <property type="project" value="TreeGrafter"/>
</dbReference>
<keyword evidence="20" id="KW-1185">Reference proteome</keyword>
<dbReference type="GO" id="GO:0055113">
    <property type="term" value="P:epiboly involved in gastrulation with mouth forming second"/>
    <property type="evidence" value="ECO:0007669"/>
    <property type="project" value="UniProtKB-ARBA"/>
</dbReference>
<dbReference type="InterPro" id="IPR015919">
    <property type="entry name" value="Cadherin-like_sf"/>
</dbReference>
<dbReference type="SMART" id="SM00112">
    <property type="entry name" value="CA"/>
    <property type="match status" value="4"/>
</dbReference>
<dbReference type="PROSITE" id="PS00232">
    <property type="entry name" value="CADHERIN_1"/>
    <property type="match status" value="2"/>
</dbReference>
<feature type="transmembrane region" description="Helical" evidence="17">
    <location>
        <begin position="12"/>
        <end position="31"/>
    </location>
</feature>
<dbReference type="GO" id="GO:0044331">
    <property type="term" value="P:cell-cell adhesion mediated by cadherin"/>
    <property type="evidence" value="ECO:0007669"/>
    <property type="project" value="TreeGrafter"/>
</dbReference>
<dbReference type="PRINTS" id="PR00205">
    <property type="entry name" value="CADHERIN"/>
</dbReference>
<dbReference type="FunFam" id="2.60.40.60:FF:000011">
    <property type="entry name" value="Cadherin 1"/>
    <property type="match status" value="1"/>
</dbReference>
<dbReference type="GO" id="GO:0001764">
    <property type="term" value="P:neuron migration"/>
    <property type="evidence" value="ECO:0007669"/>
    <property type="project" value="UniProtKB-ARBA"/>
</dbReference>
<keyword evidence="6" id="KW-0732">Signal</keyword>
<feature type="domain" description="Cadherin" evidence="18">
    <location>
        <begin position="169"/>
        <end position="258"/>
    </location>
</feature>
<reference evidence="19" key="2">
    <citation type="submission" date="2025-09" db="UniProtKB">
        <authorList>
            <consortium name="Ensembl"/>
        </authorList>
    </citation>
    <scope>IDENTIFICATION</scope>
</reference>
<feature type="domain" description="Cadherin" evidence="18">
    <location>
        <begin position="258"/>
        <end position="365"/>
    </location>
</feature>
<evidence type="ECO:0000256" key="8">
    <source>
        <dbReference type="ARBA" id="ARBA00022837"/>
    </source>
</evidence>
<dbReference type="GO" id="GO:0005509">
    <property type="term" value="F:calcium ion binding"/>
    <property type="evidence" value="ECO:0007669"/>
    <property type="project" value="UniProtKB-UniRule"/>
</dbReference>
<dbReference type="PRINTS" id="PR01818">
    <property type="entry name" value="DESMOCADHERN"/>
</dbReference>
<evidence type="ECO:0000256" key="14">
    <source>
        <dbReference type="PROSITE-ProRule" id="PRU00043"/>
    </source>
</evidence>
<evidence type="ECO:0000256" key="6">
    <source>
        <dbReference type="ARBA" id="ARBA00022729"/>
    </source>
</evidence>
<dbReference type="SMART" id="SM01055">
    <property type="entry name" value="Cadherin_pro"/>
    <property type="match status" value="1"/>
</dbReference>
<reference evidence="19" key="1">
    <citation type="submission" date="2025-08" db="UniProtKB">
        <authorList>
            <consortium name="Ensembl"/>
        </authorList>
    </citation>
    <scope>IDENTIFICATION</scope>
</reference>
<dbReference type="InterPro" id="IPR000233">
    <property type="entry name" value="Cadherin_Y-type_LIR"/>
</dbReference>
<dbReference type="PANTHER" id="PTHR24027:SF78">
    <property type="entry name" value="CADHERIN-LIKE PROTEIN 26"/>
    <property type="match status" value="1"/>
</dbReference>
<dbReference type="GeneTree" id="ENSGT01030000234624"/>
<name>A0A3B3RJ26_9TELE</name>
<proteinExistence type="predicted"/>
<dbReference type="GO" id="GO:0034332">
    <property type="term" value="P:adherens junction organization"/>
    <property type="evidence" value="ECO:0007669"/>
    <property type="project" value="TreeGrafter"/>
</dbReference>
<dbReference type="InterPro" id="IPR014868">
    <property type="entry name" value="Cadherin_pro_dom"/>
</dbReference>
<dbReference type="STRING" id="1676925.ENSPKIP00000017691"/>
<feature type="domain" description="Cadherin" evidence="18">
    <location>
        <begin position="583"/>
        <end position="687"/>
    </location>
</feature>
<keyword evidence="8 14" id="KW-0106">Calcium</keyword>
<dbReference type="Pfam" id="PF00028">
    <property type="entry name" value="Cadherin"/>
    <property type="match status" value="4"/>
</dbReference>
<dbReference type="OrthoDB" id="6079678at2759"/>
<organism evidence="19 20">
    <name type="scientific">Paramormyrops kingsleyae</name>
    <dbReference type="NCBI Taxonomy" id="1676925"/>
    <lineage>
        <taxon>Eukaryota</taxon>
        <taxon>Metazoa</taxon>
        <taxon>Chordata</taxon>
        <taxon>Craniata</taxon>
        <taxon>Vertebrata</taxon>
        <taxon>Euteleostomi</taxon>
        <taxon>Actinopterygii</taxon>
        <taxon>Neopterygii</taxon>
        <taxon>Teleostei</taxon>
        <taxon>Osteoglossocephala</taxon>
        <taxon>Osteoglossomorpha</taxon>
        <taxon>Osteoglossiformes</taxon>
        <taxon>Mormyridae</taxon>
        <taxon>Paramormyrops</taxon>
    </lineage>
</organism>
<dbReference type="Gene3D" id="4.10.900.10">
    <property type="entry name" value="TCF3-CBD (Catenin binding domain)"/>
    <property type="match status" value="1"/>
</dbReference>